<organism evidence="2 3">
    <name type="scientific">Defluviicoccus vanus</name>
    <dbReference type="NCBI Taxonomy" id="111831"/>
    <lineage>
        <taxon>Bacteria</taxon>
        <taxon>Pseudomonadati</taxon>
        <taxon>Pseudomonadota</taxon>
        <taxon>Alphaproteobacteria</taxon>
        <taxon>Rhodospirillales</taxon>
        <taxon>Rhodospirillaceae</taxon>
        <taxon>Defluviicoccus</taxon>
    </lineage>
</organism>
<dbReference type="EMBL" id="CP053923">
    <property type="protein sequence ID" value="QNT68680.1"/>
    <property type="molecule type" value="Genomic_DNA"/>
</dbReference>
<feature type="domain" description="Sulfatase-modifying factor enzyme-like" evidence="1">
    <location>
        <begin position="2"/>
        <end position="248"/>
    </location>
</feature>
<dbReference type="GO" id="GO:0120147">
    <property type="term" value="F:formylglycine-generating oxidase activity"/>
    <property type="evidence" value="ECO:0007669"/>
    <property type="project" value="TreeGrafter"/>
</dbReference>
<sequence length="251" mass="27890">MMGSPKDEAERSDAEGPQHQVKIVNRFALGRHAVTVGEYRRFVAATGHDHGGGVYVWTGSEWKRDPAKSWEDPGFAQDDRHPVVGVSRRDAEAFVAWLSGEVDQPYRLPTEAEWEYACRSATATAFSFGPTITIEQANYDGNYVYGEGSKGIDRQKSVVVGSLPANPWGVHEMHGNVFEWVEDGWHENYTRAPEDGLAWTDGEGRKSSPGRLARGGSWYYDPRDCRSAGRVRGGPDSRDLIIGFRLARTLS</sequence>
<protein>
    <submittedName>
        <fullName evidence="2">Formylglycine-generating enzyme family protein</fullName>
    </submittedName>
</protein>
<dbReference type="InterPro" id="IPR016187">
    <property type="entry name" value="CTDL_fold"/>
</dbReference>
<dbReference type="Proteomes" id="UP000516369">
    <property type="component" value="Chromosome"/>
</dbReference>
<dbReference type="PANTHER" id="PTHR23150:SF19">
    <property type="entry name" value="FORMYLGLYCINE-GENERATING ENZYME"/>
    <property type="match status" value="1"/>
</dbReference>
<dbReference type="KEGG" id="dvn:HQ394_04005"/>
<dbReference type="Gene3D" id="3.90.1580.10">
    <property type="entry name" value="paralog of FGE (formylglycine-generating enzyme)"/>
    <property type="match status" value="1"/>
</dbReference>
<dbReference type="InterPro" id="IPR042095">
    <property type="entry name" value="SUMF_sf"/>
</dbReference>
<name>A0A7H1MYZ4_9PROT</name>
<proteinExistence type="predicted"/>
<dbReference type="AlphaFoldDB" id="A0A7H1MYZ4"/>
<gene>
    <name evidence="2" type="ORF">HQ394_04005</name>
</gene>
<evidence type="ECO:0000259" key="1">
    <source>
        <dbReference type="Pfam" id="PF03781"/>
    </source>
</evidence>
<keyword evidence="3" id="KW-1185">Reference proteome</keyword>
<dbReference type="PANTHER" id="PTHR23150">
    <property type="entry name" value="SULFATASE MODIFYING FACTOR 1, 2"/>
    <property type="match status" value="1"/>
</dbReference>
<evidence type="ECO:0000313" key="2">
    <source>
        <dbReference type="EMBL" id="QNT68680.1"/>
    </source>
</evidence>
<dbReference type="InterPro" id="IPR005532">
    <property type="entry name" value="SUMF_dom"/>
</dbReference>
<reference evidence="2 3" key="1">
    <citation type="submission" date="2020-05" db="EMBL/GenBank/DDBJ databases">
        <title>Complete closed genome sequence of Defluviicoccus vanus.</title>
        <authorList>
            <person name="Bessarab I."/>
            <person name="Arumugam K."/>
            <person name="Maszenan A.M."/>
            <person name="Seviour R.J."/>
            <person name="Williams R.B."/>
        </authorList>
    </citation>
    <scope>NUCLEOTIDE SEQUENCE [LARGE SCALE GENOMIC DNA]</scope>
    <source>
        <strain evidence="2 3">Ben 114</strain>
    </source>
</reference>
<accession>A0A7H1MYZ4</accession>
<dbReference type="Pfam" id="PF03781">
    <property type="entry name" value="FGE-sulfatase"/>
    <property type="match status" value="1"/>
</dbReference>
<evidence type="ECO:0000313" key="3">
    <source>
        <dbReference type="Proteomes" id="UP000516369"/>
    </source>
</evidence>
<dbReference type="SUPFAM" id="SSF56436">
    <property type="entry name" value="C-type lectin-like"/>
    <property type="match status" value="1"/>
</dbReference>
<dbReference type="InterPro" id="IPR051043">
    <property type="entry name" value="Sulfatase_Mod_Factor_Kinase"/>
</dbReference>